<evidence type="ECO:0000313" key="2">
    <source>
        <dbReference type="Proteomes" id="UP000298652"/>
    </source>
</evidence>
<protein>
    <submittedName>
        <fullName evidence="1">Uncharacterized protein</fullName>
    </submittedName>
</protein>
<dbReference type="EMBL" id="CM016554">
    <property type="protein sequence ID" value="TKW28776.1"/>
    <property type="molecule type" value="Genomic_DNA"/>
</dbReference>
<organism evidence="1 2">
    <name type="scientific">Setaria viridis</name>
    <name type="common">Green bristlegrass</name>
    <name type="synonym">Setaria italica subsp. viridis</name>
    <dbReference type="NCBI Taxonomy" id="4556"/>
    <lineage>
        <taxon>Eukaryota</taxon>
        <taxon>Viridiplantae</taxon>
        <taxon>Streptophyta</taxon>
        <taxon>Embryophyta</taxon>
        <taxon>Tracheophyta</taxon>
        <taxon>Spermatophyta</taxon>
        <taxon>Magnoliopsida</taxon>
        <taxon>Liliopsida</taxon>
        <taxon>Poales</taxon>
        <taxon>Poaceae</taxon>
        <taxon>PACMAD clade</taxon>
        <taxon>Panicoideae</taxon>
        <taxon>Panicodae</taxon>
        <taxon>Paniceae</taxon>
        <taxon>Cenchrinae</taxon>
        <taxon>Setaria</taxon>
    </lineage>
</organism>
<evidence type="ECO:0000313" key="1">
    <source>
        <dbReference type="EMBL" id="TKW28776.1"/>
    </source>
</evidence>
<dbReference type="AlphaFoldDB" id="A0A4V6DA97"/>
<gene>
    <name evidence="1" type="ORF">SEVIR_3G349800v2</name>
</gene>
<keyword evidence="2" id="KW-1185">Reference proteome</keyword>
<reference evidence="1" key="1">
    <citation type="submission" date="2019-03" db="EMBL/GenBank/DDBJ databases">
        <title>WGS assembly of Setaria viridis.</title>
        <authorList>
            <person name="Huang P."/>
            <person name="Jenkins J."/>
            <person name="Grimwood J."/>
            <person name="Barry K."/>
            <person name="Healey A."/>
            <person name="Mamidi S."/>
            <person name="Sreedasyam A."/>
            <person name="Shu S."/>
            <person name="Feldman M."/>
            <person name="Wu J."/>
            <person name="Yu Y."/>
            <person name="Chen C."/>
            <person name="Johnson J."/>
            <person name="Rokhsar D."/>
            <person name="Baxter I."/>
            <person name="Schmutz J."/>
            <person name="Brutnell T."/>
            <person name="Kellogg E."/>
        </authorList>
    </citation>
    <scope>NUCLEOTIDE SEQUENCE [LARGE SCALE GENOMIC DNA]</scope>
</reference>
<name>A0A4V6DA97_SETVI</name>
<dbReference type="Gramene" id="TKW28776">
    <property type="protein sequence ID" value="TKW28776"/>
    <property type="gene ID" value="SEVIR_3G349800v2"/>
</dbReference>
<dbReference type="Proteomes" id="UP000298652">
    <property type="component" value="Chromosome 3"/>
</dbReference>
<sequence length="58" mass="6352">MDQAFVALFDHDGSVFVRSGGLGEGYLVYICFSGGISNDGYHSWKYFLCHISCSIPIA</sequence>
<accession>A0A4V6DA97</accession>
<proteinExistence type="predicted"/>